<evidence type="ECO:0000313" key="2">
    <source>
        <dbReference type="EMBL" id="RPB09366.1"/>
    </source>
</evidence>
<dbReference type="Proteomes" id="UP000277580">
    <property type="component" value="Unassembled WGS sequence"/>
</dbReference>
<protein>
    <submittedName>
        <fullName evidence="2">Uncharacterized protein</fullName>
    </submittedName>
</protein>
<name>A0A3N4KFM5_9PEZI</name>
<evidence type="ECO:0000256" key="1">
    <source>
        <dbReference type="SAM" id="MobiDB-lite"/>
    </source>
</evidence>
<dbReference type="InParanoid" id="A0A3N4KFM5"/>
<reference evidence="2 3" key="1">
    <citation type="journal article" date="2018" name="Nat. Ecol. Evol.">
        <title>Pezizomycetes genomes reveal the molecular basis of ectomycorrhizal truffle lifestyle.</title>
        <authorList>
            <person name="Murat C."/>
            <person name="Payen T."/>
            <person name="Noel B."/>
            <person name="Kuo A."/>
            <person name="Morin E."/>
            <person name="Chen J."/>
            <person name="Kohler A."/>
            <person name="Krizsan K."/>
            <person name="Balestrini R."/>
            <person name="Da Silva C."/>
            <person name="Montanini B."/>
            <person name="Hainaut M."/>
            <person name="Levati E."/>
            <person name="Barry K.W."/>
            <person name="Belfiori B."/>
            <person name="Cichocki N."/>
            <person name="Clum A."/>
            <person name="Dockter R.B."/>
            <person name="Fauchery L."/>
            <person name="Guy J."/>
            <person name="Iotti M."/>
            <person name="Le Tacon F."/>
            <person name="Lindquist E.A."/>
            <person name="Lipzen A."/>
            <person name="Malagnac F."/>
            <person name="Mello A."/>
            <person name="Molinier V."/>
            <person name="Miyauchi S."/>
            <person name="Poulain J."/>
            <person name="Riccioni C."/>
            <person name="Rubini A."/>
            <person name="Sitrit Y."/>
            <person name="Splivallo R."/>
            <person name="Traeger S."/>
            <person name="Wang M."/>
            <person name="Zifcakova L."/>
            <person name="Wipf D."/>
            <person name="Zambonelli A."/>
            <person name="Paolocci F."/>
            <person name="Nowrousian M."/>
            <person name="Ottonello S."/>
            <person name="Baldrian P."/>
            <person name="Spatafora J.W."/>
            <person name="Henrissat B."/>
            <person name="Nagy L.G."/>
            <person name="Aury J.M."/>
            <person name="Wincker P."/>
            <person name="Grigoriev I.V."/>
            <person name="Bonfante P."/>
            <person name="Martin F.M."/>
        </authorList>
    </citation>
    <scope>NUCLEOTIDE SEQUENCE [LARGE SCALE GENOMIC DNA]</scope>
    <source>
        <strain evidence="2 3">CCBAS932</strain>
    </source>
</reference>
<proteinExistence type="predicted"/>
<sequence>MNVNELLSSPPVLDDSGSKKRPRAETLPGTQQQSLEVDIPTISELTTQFPTRSALHARLNSLPRSMLIAMLLAENKDATGPVEKLAHCVYCHQPFDKSVEVQDCKVEHFGDQDGSAWDCCGLEILEYVDYSNGGYLATPENIESPYCYEGVHRESLVSEEEAAAEADNGEVWWSEFGERGPDCKSMGCYDKS</sequence>
<evidence type="ECO:0000313" key="3">
    <source>
        <dbReference type="Proteomes" id="UP000277580"/>
    </source>
</evidence>
<dbReference type="AlphaFoldDB" id="A0A3N4KFM5"/>
<accession>A0A3N4KFM5</accession>
<gene>
    <name evidence="2" type="ORF">P167DRAFT_548021</name>
</gene>
<dbReference type="EMBL" id="ML119152">
    <property type="protein sequence ID" value="RPB09366.1"/>
    <property type="molecule type" value="Genomic_DNA"/>
</dbReference>
<keyword evidence="3" id="KW-1185">Reference proteome</keyword>
<feature type="region of interest" description="Disordered" evidence="1">
    <location>
        <begin position="1"/>
        <end position="34"/>
    </location>
</feature>
<organism evidence="2 3">
    <name type="scientific">Morchella conica CCBAS932</name>
    <dbReference type="NCBI Taxonomy" id="1392247"/>
    <lineage>
        <taxon>Eukaryota</taxon>
        <taxon>Fungi</taxon>
        <taxon>Dikarya</taxon>
        <taxon>Ascomycota</taxon>
        <taxon>Pezizomycotina</taxon>
        <taxon>Pezizomycetes</taxon>
        <taxon>Pezizales</taxon>
        <taxon>Morchellaceae</taxon>
        <taxon>Morchella</taxon>
    </lineage>
</organism>
<dbReference type="OrthoDB" id="5292074at2759"/>